<organism evidence="1 2">
    <name type="scientific">Dillenia turbinata</name>
    <dbReference type="NCBI Taxonomy" id="194707"/>
    <lineage>
        <taxon>Eukaryota</taxon>
        <taxon>Viridiplantae</taxon>
        <taxon>Streptophyta</taxon>
        <taxon>Embryophyta</taxon>
        <taxon>Tracheophyta</taxon>
        <taxon>Spermatophyta</taxon>
        <taxon>Magnoliopsida</taxon>
        <taxon>eudicotyledons</taxon>
        <taxon>Gunneridae</taxon>
        <taxon>Pentapetalae</taxon>
        <taxon>Dilleniales</taxon>
        <taxon>Dilleniaceae</taxon>
        <taxon>Dillenia</taxon>
    </lineage>
</organism>
<dbReference type="EMBL" id="JBAMMX010000007">
    <property type="protein sequence ID" value="KAK6936143.1"/>
    <property type="molecule type" value="Genomic_DNA"/>
</dbReference>
<dbReference type="GO" id="GO:0043007">
    <property type="term" value="P:maintenance of rDNA"/>
    <property type="evidence" value="ECO:0007669"/>
    <property type="project" value="TreeGrafter"/>
</dbReference>
<dbReference type="GO" id="GO:0016607">
    <property type="term" value="C:nuclear speck"/>
    <property type="evidence" value="ECO:0007669"/>
    <property type="project" value="TreeGrafter"/>
</dbReference>
<dbReference type="Gene3D" id="2.40.50.140">
    <property type="entry name" value="Nucleic acid-binding proteins"/>
    <property type="match status" value="1"/>
</dbReference>
<dbReference type="GO" id="GO:0006281">
    <property type="term" value="P:DNA repair"/>
    <property type="evidence" value="ECO:0007669"/>
    <property type="project" value="TreeGrafter"/>
</dbReference>
<sequence length="154" mass="17666">MDYTLAALKLLCQQLKTAKETSSQSAMVYGHILFQRAWLQGVLVSLVEENEQGRLLLDDGTGVIHLSLSTDFRQRNWATGMYVMVIGAYFVRNGEPPMIKVKSLSLSLSPRKLMFSFQVHKMVDLSAFPDREAMWYLEVIEAHQLFYAEKEDEE</sequence>
<accession>A0AAN8VJE6</accession>
<dbReference type="GO" id="GO:2000042">
    <property type="term" value="P:negative regulation of double-strand break repair via homologous recombination"/>
    <property type="evidence" value="ECO:0007669"/>
    <property type="project" value="TreeGrafter"/>
</dbReference>
<protein>
    <submittedName>
        <fullName evidence="1">RecQ-mediated genome instability protein 2</fullName>
    </submittedName>
</protein>
<dbReference type="Pfam" id="PF16100">
    <property type="entry name" value="RMI2"/>
    <property type="match status" value="1"/>
</dbReference>
<proteinExistence type="predicted"/>
<dbReference type="Proteomes" id="UP001370490">
    <property type="component" value="Unassembled WGS sequence"/>
</dbReference>
<name>A0AAN8VJE6_9MAGN</name>
<evidence type="ECO:0000313" key="1">
    <source>
        <dbReference type="EMBL" id="KAK6936143.1"/>
    </source>
</evidence>
<evidence type="ECO:0000313" key="2">
    <source>
        <dbReference type="Proteomes" id="UP001370490"/>
    </source>
</evidence>
<gene>
    <name evidence="1" type="ORF">RJ641_033173</name>
</gene>
<dbReference type="InterPro" id="IPR032245">
    <property type="entry name" value="RMI2"/>
</dbReference>
<comment type="caution">
    <text evidence="1">The sequence shown here is derived from an EMBL/GenBank/DDBJ whole genome shotgun (WGS) entry which is preliminary data.</text>
</comment>
<dbReference type="PANTHER" id="PTHR33962">
    <property type="entry name" value="RECQ-MEDIATED GENOME INSTABILITY PROTEIN 2 RMI2"/>
    <property type="match status" value="1"/>
</dbReference>
<dbReference type="PANTHER" id="PTHR33962:SF1">
    <property type="entry name" value="RECQ-MEDIATED GENOME INSTABILITY PROTEIN 2"/>
    <property type="match status" value="1"/>
</dbReference>
<reference evidence="1 2" key="1">
    <citation type="submission" date="2023-12" db="EMBL/GenBank/DDBJ databases">
        <title>A high-quality genome assembly for Dillenia turbinata (Dilleniales).</title>
        <authorList>
            <person name="Chanderbali A."/>
        </authorList>
    </citation>
    <scope>NUCLEOTIDE SEQUENCE [LARGE SCALE GENOMIC DNA]</scope>
    <source>
        <strain evidence="1">LSX21</strain>
        <tissue evidence="1">Leaf</tissue>
    </source>
</reference>
<dbReference type="GO" id="GO:0005829">
    <property type="term" value="C:cytosol"/>
    <property type="evidence" value="ECO:0007669"/>
    <property type="project" value="TreeGrafter"/>
</dbReference>
<keyword evidence="2" id="KW-1185">Reference proteome</keyword>
<dbReference type="GO" id="GO:0033045">
    <property type="term" value="P:regulation of sister chromatid segregation"/>
    <property type="evidence" value="ECO:0007669"/>
    <property type="project" value="TreeGrafter"/>
</dbReference>
<dbReference type="InterPro" id="IPR012340">
    <property type="entry name" value="NA-bd_OB-fold"/>
</dbReference>
<dbReference type="AlphaFoldDB" id="A0AAN8VJE6"/>